<dbReference type="EMBL" id="MLQM01000274">
    <property type="protein sequence ID" value="OHU86475.1"/>
    <property type="molecule type" value="Genomic_DNA"/>
</dbReference>
<feature type="compositionally biased region" description="Basic and acidic residues" evidence="1">
    <location>
        <begin position="140"/>
        <end position="156"/>
    </location>
</feature>
<dbReference type="InterPro" id="IPR040604">
    <property type="entry name" value="DUF5632"/>
</dbReference>
<feature type="domain" description="DUF5632" evidence="3">
    <location>
        <begin position="303"/>
        <end position="382"/>
    </location>
</feature>
<proteinExistence type="predicted"/>
<dbReference type="Pfam" id="PF18646">
    <property type="entry name" value="DUF5632"/>
    <property type="match status" value="1"/>
</dbReference>
<reference evidence="4 5" key="1">
    <citation type="submission" date="2016-10" db="EMBL/GenBank/DDBJ databases">
        <title>Genome sequence of Mycobacterium talmonii.</title>
        <authorList>
            <person name="Greninger A.L."/>
            <person name="Elliott B."/>
            <person name="Vasireddy S."/>
            <person name="Vasireddy R."/>
        </authorList>
    </citation>
    <scope>NUCLEOTIDE SEQUENCE [LARGE SCALE GENOMIC DNA]</scope>
    <source>
        <strain evidence="5">NE-TNMC-100812</strain>
    </source>
</reference>
<name>A0A1S1MNR2_9MYCO</name>
<evidence type="ECO:0000313" key="4">
    <source>
        <dbReference type="EMBL" id="OHU86475.1"/>
    </source>
</evidence>
<dbReference type="AlphaFoldDB" id="A0A1S1MNR2"/>
<evidence type="ECO:0000256" key="1">
    <source>
        <dbReference type="SAM" id="MobiDB-lite"/>
    </source>
</evidence>
<dbReference type="RefSeq" id="WP_071030134.1">
    <property type="nucleotide sequence ID" value="NZ_MLQM01000274.1"/>
</dbReference>
<comment type="caution">
    <text evidence="4">The sequence shown here is derived from an EMBL/GenBank/DDBJ whole genome shotgun (WGS) entry which is preliminary data.</text>
</comment>
<feature type="compositionally biased region" description="Basic and acidic residues" evidence="1">
    <location>
        <begin position="114"/>
        <end position="125"/>
    </location>
</feature>
<keyword evidence="5" id="KW-1185">Reference proteome</keyword>
<organism evidence="4 5">
    <name type="scientific">Mycobacterium talmoniae</name>
    <dbReference type="NCBI Taxonomy" id="1858794"/>
    <lineage>
        <taxon>Bacteria</taxon>
        <taxon>Bacillati</taxon>
        <taxon>Actinomycetota</taxon>
        <taxon>Actinomycetes</taxon>
        <taxon>Mycobacteriales</taxon>
        <taxon>Mycobacteriaceae</taxon>
        <taxon>Mycobacterium</taxon>
    </lineage>
</organism>
<feature type="compositionally biased region" description="Basic and acidic residues" evidence="1">
    <location>
        <begin position="164"/>
        <end position="174"/>
    </location>
</feature>
<protein>
    <recommendedName>
        <fullName evidence="6">Vegetative cell wall protein</fullName>
    </recommendedName>
</protein>
<evidence type="ECO:0008006" key="6">
    <source>
        <dbReference type="Google" id="ProtNLM"/>
    </source>
</evidence>
<evidence type="ECO:0000259" key="2">
    <source>
        <dbReference type="Pfam" id="PF18645"/>
    </source>
</evidence>
<sequence length="509" mass="54749">MGIFGRRTARRRLRKAARQSLATPPFSPPIDSTPWVLGGLWPAELAEITTQNAAVAEYLNADLQRIANSANERIQELRQANLTAVARQAEEERVIKAAREFAVLRVESTVRAMRSERPAPDERGAVDGTTTVLRPPPARAEPEVTKPEPEVTKPEPEATEPEPVTDRTTGEGRTEGLATTPLAVERTAELGTTPLSVERTAELGTTPLNVEPTAELTTRTLREVTTDALDTAKDASTDTLTPGADDVTDRQAETPLRGDGPTEELTARTDKLAARRPGEERTDKLTPKHAAADVEPTPAEPESGHARLKRLLAFVARQQPELCWAVGDRADGTTVLVTDLAHGWIPPGIALPAEVRLREPGRRGGTVAALLGPTTLFTTYAPGDRLGWTTDFAPIESSLQSRQLPAVSDLGRELADATAGREDLPRLVHTVADAAAAGTDVVDAEMDLLRVHLDTARYQLLTQYPEADAALLLNCLLLAATEGLAAGDTVSANYHFSWFQVLNGLPPGD</sequence>
<feature type="compositionally biased region" description="Basic and acidic residues" evidence="1">
    <location>
        <begin position="220"/>
        <end position="236"/>
    </location>
</feature>
<accession>A0A1S1MNR2</accession>
<feature type="compositionally biased region" description="Basic and acidic residues" evidence="1">
    <location>
        <begin position="265"/>
        <end position="292"/>
    </location>
</feature>
<dbReference type="InterPro" id="IPR040833">
    <property type="entry name" value="DUF5631"/>
</dbReference>
<evidence type="ECO:0000313" key="5">
    <source>
        <dbReference type="Proteomes" id="UP000179734"/>
    </source>
</evidence>
<evidence type="ECO:0000259" key="3">
    <source>
        <dbReference type="Pfam" id="PF18646"/>
    </source>
</evidence>
<feature type="region of interest" description="Disordered" evidence="1">
    <location>
        <begin position="114"/>
        <end position="304"/>
    </location>
</feature>
<dbReference type="Proteomes" id="UP000179734">
    <property type="component" value="Unassembled WGS sequence"/>
</dbReference>
<gene>
    <name evidence="4" type="ORF">BKN37_26215</name>
</gene>
<dbReference type="Pfam" id="PF18645">
    <property type="entry name" value="DUF5631"/>
    <property type="match status" value="1"/>
</dbReference>
<feature type="domain" description="DUF5631" evidence="2">
    <location>
        <begin position="408"/>
        <end position="501"/>
    </location>
</feature>